<dbReference type="GO" id="GO:0004497">
    <property type="term" value="F:monooxygenase activity"/>
    <property type="evidence" value="ECO:0007669"/>
    <property type="project" value="UniProtKB-KW"/>
</dbReference>
<evidence type="ECO:0000313" key="8">
    <source>
        <dbReference type="Proteomes" id="UP000037136"/>
    </source>
</evidence>
<evidence type="ECO:0000256" key="1">
    <source>
        <dbReference type="ARBA" id="ARBA00001974"/>
    </source>
</evidence>
<protein>
    <recommendedName>
        <fullName evidence="6">FAD-binding domain-containing protein</fullName>
    </recommendedName>
</protein>
<reference evidence="7 8" key="1">
    <citation type="journal article" date="2015" name="BMC Genomics">
        <title>Gene expression during zombie ant biting behavior reflects the complexity underlying fungal parasitic behavioral manipulation.</title>
        <authorList>
            <person name="de Bekker C."/>
            <person name="Ohm R.A."/>
            <person name="Loreto R.G."/>
            <person name="Sebastian A."/>
            <person name="Albert I."/>
            <person name="Merrow M."/>
            <person name="Brachmann A."/>
            <person name="Hughes D.P."/>
        </authorList>
    </citation>
    <scope>NUCLEOTIDE SEQUENCE [LARGE SCALE GENOMIC DNA]</scope>
    <source>
        <strain evidence="7 8">SC16a</strain>
    </source>
</reference>
<comment type="caution">
    <text evidence="7">The sequence shown here is derived from an EMBL/GenBank/DDBJ whole genome shotgun (WGS) entry which is preliminary data.</text>
</comment>
<dbReference type="InterPro" id="IPR036188">
    <property type="entry name" value="FAD/NAD-bd_sf"/>
</dbReference>
<dbReference type="EMBL" id="LAZP02000105">
    <property type="protein sequence ID" value="PFH60832.1"/>
    <property type="molecule type" value="Genomic_DNA"/>
</dbReference>
<gene>
    <name evidence="7" type="ORF">XA68_10239</name>
</gene>
<dbReference type="Proteomes" id="UP000037136">
    <property type="component" value="Unassembled WGS sequence"/>
</dbReference>
<keyword evidence="3" id="KW-0274">FAD</keyword>
<accession>A0A2A9PIU9</accession>
<dbReference type="PRINTS" id="PR00420">
    <property type="entry name" value="RNGMNOXGNASE"/>
</dbReference>
<reference evidence="7 8" key="2">
    <citation type="journal article" date="2017" name="Sci. Rep.">
        <title>Ant-infecting Ophiocordyceps genomes reveal a high diversity of potential behavioral manipulation genes and a possible major role for enterotoxins.</title>
        <authorList>
            <person name="de Bekker C."/>
            <person name="Ohm R.A."/>
            <person name="Evans H.C."/>
            <person name="Brachmann A."/>
            <person name="Hughes D.P."/>
        </authorList>
    </citation>
    <scope>NUCLEOTIDE SEQUENCE [LARGE SCALE GENOMIC DNA]</scope>
    <source>
        <strain evidence="7 8">SC16a</strain>
    </source>
</reference>
<feature type="domain" description="FAD-binding" evidence="6">
    <location>
        <begin position="8"/>
        <end position="175"/>
    </location>
</feature>
<keyword evidence="8" id="KW-1185">Reference proteome</keyword>
<evidence type="ECO:0000259" key="6">
    <source>
        <dbReference type="Pfam" id="PF01494"/>
    </source>
</evidence>
<organism evidence="7 8">
    <name type="scientific">Ophiocordyceps unilateralis</name>
    <name type="common">Zombie-ant fungus</name>
    <name type="synonym">Torrubia unilateralis</name>
    <dbReference type="NCBI Taxonomy" id="268505"/>
    <lineage>
        <taxon>Eukaryota</taxon>
        <taxon>Fungi</taxon>
        <taxon>Dikarya</taxon>
        <taxon>Ascomycota</taxon>
        <taxon>Pezizomycotina</taxon>
        <taxon>Sordariomycetes</taxon>
        <taxon>Hypocreomycetidae</taxon>
        <taxon>Hypocreales</taxon>
        <taxon>Ophiocordycipitaceae</taxon>
        <taxon>Ophiocordyceps</taxon>
    </lineage>
</organism>
<comment type="cofactor">
    <cofactor evidence="1">
        <name>FAD</name>
        <dbReference type="ChEBI" id="CHEBI:57692"/>
    </cofactor>
</comment>
<name>A0A2A9PIU9_OPHUN</name>
<keyword evidence="2" id="KW-0285">Flavoprotein</keyword>
<evidence type="ECO:0000256" key="5">
    <source>
        <dbReference type="ARBA" id="ARBA00023033"/>
    </source>
</evidence>
<dbReference type="Pfam" id="PF01494">
    <property type="entry name" value="FAD_binding_3"/>
    <property type="match status" value="1"/>
</dbReference>
<dbReference type="GO" id="GO:0071949">
    <property type="term" value="F:FAD binding"/>
    <property type="evidence" value="ECO:0007669"/>
    <property type="project" value="InterPro"/>
</dbReference>
<proteinExistence type="predicted"/>
<evidence type="ECO:0000256" key="2">
    <source>
        <dbReference type="ARBA" id="ARBA00022630"/>
    </source>
</evidence>
<dbReference type="PANTHER" id="PTHR47178:SF5">
    <property type="entry name" value="FAD-BINDING DOMAIN-CONTAINING PROTEIN"/>
    <property type="match status" value="1"/>
</dbReference>
<dbReference type="OrthoDB" id="655030at2759"/>
<dbReference type="Gene3D" id="3.50.50.60">
    <property type="entry name" value="FAD/NAD(P)-binding domain"/>
    <property type="match status" value="1"/>
</dbReference>
<evidence type="ECO:0000256" key="4">
    <source>
        <dbReference type="ARBA" id="ARBA00023002"/>
    </source>
</evidence>
<dbReference type="InterPro" id="IPR002938">
    <property type="entry name" value="FAD-bd"/>
</dbReference>
<dbReference type="SUPFAM" id="SSF51905">
    <property type="entry name" value="FAD/NAD(P)-binding domain"/>
    <property type="match status" value="1"/>
</dbReference>
<evidence type="ECO:0000313" key="7">
    <source>
        <dbReference type="EMBL" id="PFH60832.1"/>
    </source>
</evidence>
<evidence type="ECO:0000256" key="3">
    <source>
        <dbReference type="ARBA" id="ARBA00022827"/>
    </source>
</evidence>
<sequence>MSNPSPHILIIGAGVGGLTLAQGLKRSGISFQVYERDAMLDSRLQGYRLKIPGETVVKLSRGLTAAAWTTLTETSGLVHSGETNVNAVDASILACRKKRLAPDELMPLAVDRGLLRRALSDGIEDHVTFGKRLVSWERLDNNKKVSAVFADGSRASGSLLVGADGARSVLRPWLLPGYEPRDSGICCIYGKTTLDAQLQAQFPEKHRRWITVVRDQTPVIEAIVARRTSPVTMVCEPCRFSHRESYPFLPPDYVHFAILFPTALLGHHLSEEQVDHLLRSDAPAVALDIASEWHPSIRSLIELQDRHLTHGIRVLSAPAPIPVWESAGVVTMMGDAVHLMSPAGGVGAVATLEDALLLADVITDEGVTPASMARFEQCMRDSASVYIRRSLLAGSRFLDLPYSE</sequence>
<dbReference type="AlphaFoldDB" id="A0A2A9PIU9"/>
<dbReference type="PANTHER" id="PTHR47178">
    <property type="entry name" value="MONOOXYGENASE, FAD-BINDING"/>
    <property type="match status" value="1"/>
</dbReference>
<keyword evidence="5" id="KW-0503">Monooxygenase</keyword>
<keyword evidence="4" id="KW-0560">Oxidoreductase</keyword>
<dbReference type="STRING" id="268505.A0A2A9PIU9"/>